<reference evidence="3 4" key="1">
    <citation type="journal article" date="2019" name="Int. J. Syst. Evol. Microbiol.">
        <title>The Global Catalogue of Microorganisms (GCM) 10K type strain sequencing project: providing services to taxonomists for standard genome sequencing and annotation.</title>
        <authorList>
            <consortium name="The Broad Institute Genomics Platform"/>
            <consortium name="The Broad Institute Genome Sequencing Center for Infectious Disease"/>
            <person name="Wu L."/>
            <person name="Ma J."/>
        </authorList>
    </citation>
    <scope>NUCLEOTIDE SEQUENCE [LARGE SCALE GENOMIC DNA]</scope>
    <source>
        <strain evidence="3 4">XZYJ18</strain>
    </source>
</reference>
<proteinExistence type="predicted"/>
<dbReference type="AlphaFoldDB" id="A0ABD5Q651"/>
<gene>
    <name evidence="3" type="ORF">ACFO9K_17170</name>
</gene>
<dbReference type="InterPro" id="IPR053849">
    <property type="entry name" value="DUF5817_C"/>
</dbReference>
<evidence type="ECO:0000313" key="3">
    <source>
        <dbReference type="EMBL" id="MFC4825991.1"/>
    </source>
</evidence>
<dbReference type="InterPro" id="IPR043855">
    <property type="entry name" value="DUF5817"/>
</dbReference>
<accession>A0ABD5Q651</accession>
<evidence type="ECO:0000259" key="2">
    <source>
        <dbReference type="Pfam" id="PF22798"/>
    </source>
</evidence>
<name>A0ABD5Q651_9EURY</name>
<feature type="domain" description="DUF5817" evidence="2">
    <location>
        <begin position="122"/>
        <end position="175"/>
    </location>
</feature>
<comment type="caution">
    <text evidence="3">The sequence shown here is derived from an EMBL/GenBank/DDBJ whole genome shotgun (WGS) entry which is preliminary data.</text>
</comment>
<dbReference type="Pfam" id="PF22798">
    <property type="entry name" value="DUF5817_CT"/>
    <property type="match status" value="1"/>
</dbReference>
<protein>
    <submittedName>
        <fullName evidence="3">DUF5817 domain-containing protein</fullName>
    </submittedName>
</protein>
<dbReference type="RefSeq" id="WP_254268386.1">
    <property type="nucleotide sequence ID" value="NZ_CP100400.1"/>
</dbReference>
<dbReference type="GeneID" id="73043283"/>
<dbReference type="Pfam" id="PF19134">
    <property type="entry name" value="DUF5817"/>
    <property type="match status" value="1"/>
</dbReference>
<dbReference type="Gene3D" id="3.90.820.10">
    <property type="entry name" value="Structural Genomics, Unknown Function 30-nov-00 1gh9 Mol_id"/>
    <property type="match status" value="1"/>
</dbReference>
<feature type="domain" description="DUF5817" evidence="1">
    <location>
        <begin position="2"/>
        <end position="58"/>
    </location>
</feature>
<dbReference type="Proteomes" id="UP001595945">
    <property type="component" value="Unassembled WGS sequence"/>
</dbReference>
<evidence type="ECO:0000313" key="4">
    <source>
        <dbReference type="Proteomes" id="UP001595945"/>
    </source>
</evidence>
<keyword evidence="4" id="KW-1185">Reference proteome</keyword>
<dbReference type="EMBL" id="JBHSHT010000002">
    <property type="protein sequence ID" value="MFC4825991.1"/>
    <property type="molecule type" value="Genomic_DNA"/>
</dbReference>
<sequence length="176" mass="19674">MYAVVGCSDCQALKIVEGRPETTQCPRCGKRRKFEKLRKFVETDDEDHAREVRSSMLANRQDEGEAYAELDSFAEMDEQVEDAGVSDEEYLEASGIDSEAVAEAAERVENRSASTRGSSRKDTVLAALRELDRPTEDEVVAYASERGVPAEYVRDALGKLARRGEVSESRGRYRLL</sequence>
<evidence type="ECO:0000259" key="1">
    <source>
        <dbReference type="Pfam" id="PF19134"/>
    </source>
</evidence>
<organism evidence="3 4">
    <name type="scientific">Halorussus aquaticus</name>
    <dbReference type="NCBI Taxonomy" id="2953748"/>
    <lineage>
        <taxon>Archaea</taxon>
        <taxon>Methanobacteriati</taxon>
        <taxon>Methanobacteriota</taxon>
        <taxon>Stenosarchaea group</taxon>
        <taxon>Halobacteria</taxon>
        <taxon>Halobacteriales</taxon>
        <taxon>Haladaptataceae</taxon>
        <taxon>Halorussus</taxon>
    </lineage>
</organism>